<gene>
    <name evidence="1" type="ORF">PL8927_900010</name>
</gene>
<dbReference type="AlphaFoldDB" id="A0A7Z9E573"/>
<dbReference type="Proteomes" id="UP000184550">
    <property type="component" value="Unassembled WGS sequence"/>
</dbReference>
<organism evidence="1 2">
    <name type="scientific">Planktothrix serta PCC 8927</name>
    <dbReference type="NCBI Taxonomy" id="671068"/>
    <lineage>
        <taxon>Bacteria</taxon>
        <taxon>Bacillati</taxon>
        <taxon>Cyanobacteriota</taxon>
        <taxon>Cyanophyceae</taxon>
        <taxon>Oscillatoriophycideae</taxon>
        <taxon>Oscillatoriales</taxon>
        <taxon>Microcoleaceae</taxon>
        <taxon>Planktothrix</taxon>
    </lineage>
</organism>
<proteinExistence type="predicted"/>
<sequence>MVKDWGEDGMMQLIKYYQNFVVSPSGLSALKGLLLIFPRSNALHWNANHEAPPQILAGGSASVKIISR</sequence>
<accession>A0A7Z9E573</accession>
<comment type="caution">
    <text evidence="1">The sequence shown here is derived from an EMBL/GenBank/DDBJ whole genome shotgun (WGS) entry which is preliminary data.</text>
</comment>
<keyword evidence="2" id="KW-1185">Reference proteome</keyword>
<evidence type="ECO:0000313" key="1">
    <source>
        <dbReference type="EMBL" id="VXD25609.1"/>
    </source>
</evidence>
<reference evidence="1" key="1">
    <citation type="submission" date="2019-10" db="EMBL/GenBank/DDBJ databases">
        <authorList>
            <consortium name="Genoscope - CEA"/>
            <person name="William W."/>
        </authorList>
    </citation>
    <scope>NUCLEOTIDE SEQUENCE [LARGE SCALE GENOMIC DNA]</scope>
    <source>
        <strain evidence="1">BBR_PRJEB10992</strain>
    </source>
</reference>
<protein>
    <submittedName>
        <fullName evidence="1">Uncharacterized protein</fullName>
    </submittedName>
</protein>
<evidence type="ECO:0000313" key="2">
    <source>
        <dbReference type="Proteomes" id="UP000184550"/>
    </source>
</evidence>
<dbReference type="EMBL" id="CZCU02000169">
    <property type="protein sequence ID" value="VXD25609.1"/>
    <property type="molecule type" value="Genomic_DNA"/>
</dbReference>
<name>A0A7Z9E573_9CYAN</name>